<dbReference type="SMART" id="SM00034">
    <property type="entry name" value="CLECT"/>
    <property type="match status" value="2"/>
</dbReference>
<dbReference type="PANTHER" id="PTHR31334:SF1">
    <property type="entry name" value="GUANINE NUCLEOTIDE EXCHANGE PROTEIN SMCR8"/>
    <property type="match status" value="1"/>
</dbReference>
<dbReference type="PROSITE" id="PS51834">
    <property type="entry name" value="DENN_FLCN_SMCR8"/>
    <property type="match status" value="1"/>
</dbReference>
<dbReference type="CDD" id="cd00037">
    <property type="entry name" value="CLECT"/>
    <property type="match status" value="2"/>
</dbReference>
<protein>
    <submittedName>
        <fullName evidence="6">Uncharacterized protein</fullName>
    </submittedName>
</protein>
<keyword evidence="2" id="KW-0963">Cytoplasm</keyword>
<dbReference type="GO" id="GO:0005737">
    <property type="term" value="C:cytoplasm"/>
    <property type="evidence" value="ECO:0007669"/>
    <property type="project" value="UniProtKB-SubCell"/>
</dbReference>
<dbReference type="PROSITE" id="PS50041">
    <property type="entry name" value="C_TYPE_LECTIN_2"/>
    <property type="match status" value="3"/>
</dbReference>
<evidence type="ECO:0000256" key="4">
    <source>
        <dbReference type="ARBA" id="ARBA00023006"/>
    </source>
</evidence>
<evidence type="ECO:0000256" key="2">
    <source>
        <dbReference type="ARBA" id="ARBA00022490"/>
    </source>
</evidence>
<comment type="similarity">
    <text evidence="5">Belongs to the SMCR8 family.</text>
</comment>
<dbReference type="GO" id="GO:0032045">
    <property type="term" value="C:guanyl-nucleotide exchange factor complex"/>
    <property type="evidence" value="ECO:0007669"/>
    <property type="project" value="TreeGrafter"/>
</dbReference>
<dbReference type="Gene3D" id="2.40.10.10">
    <property type="entry name" value="Trypsin-like serine proteases"/>
    <property type="match status" value="1"/>
</dbReference>
<dbReference type="EMBL" id="OB660729">
    <property type="protein sequence ID" value="CAD7226043.1"/>
    <property type="molecule type" value="Genomic_DNA"/>
</dbReference>
<dbReference type="SUPFAM" id="SSF50494">
    <property type="entry name" value="Trypsin-like serine proteases"/>
    <property type="match status" value="1"/>
</dbReference>
<gene>
    <name evidence="6" type="ORF">CTOB1V02_LOCUS3969</name>
</gene>
<dbReference type="InterPro" id="IPR009003">
    <property type="entry name" value="Peptidase_S1_PA"/>
</dbReference>
<evidence type="ECO:0000313" key="6">
    <source>
        <dbReference type="EMBL" id="CAD7226043.1"/>
    </source>
</evidence>
<dbReference type="GO" id="GO:0006914">
    <property type="term" value="P:autophagy"/>
    <property type="evidence" value="ECO:0007669"/>
    <property type="project" value="UniProtKB-KW"/>
</dbReference>
<dbReference type="Pfam" id="PF00059">
    <property type="entry name" value="Lectin_C"/>
    <property type="match status" value="3"/>
</dbReference>
<dbReference type="InterPro" id="IPR037521">
    <property type="entry name" value="FLCN/SMCR8_DENN"/>
</dbReference>
<sequence>MYLLVLLMLMPSCWCLEWMNVPNSNVSFSLSFTDDTYAQAETKCKEAGAELAYIESKEESEFVIDMLESWQLGRVWIAGFDSNVSFTSYAQSRRRRPLEGVQKKCGIFQNTLAWYQGNCKEERPFICEKLKGYNPHQSYWIGLMQTAKGEYVWTNTSMTSEEIETQMSDSQCVMVQPKLKWGFTSCDEKRRSLCEVEHKPHHRSFVYDNSSQSYLLTIQEPQAFEAAKETCREIQGNLVTVKGAERDELLTTDRNLPRHLWASEPWIGLLDLDGEGGNLSWVDGTPVKYRNLIDDTCLQLRSFSRWRKDSCDVPSKFICKRQQALPLCPPETCGYQPGENLWPWLVALVDDDNVLCAGVIVSTRHILTVGNCVERYKENPASLKVRTKNQETKFKFHDVEKIFIHPDQDNGTVLSEILFQMPEFVASQKNADHLINEGYRYWYYGNAPCAQEVESLTINVAEQIIERQRPSEKTRRPPKETRQIRDHAEITHLINTYANATRDVVEFCRGISYNFTMNRPELEKDDFILITEFSEIEGPVPLLIIPQDARLDLDLNDLAVKVMSTDYQGSGSSHSCIIEDVQVLHSNLSPGLHAYTHYITLCDVKARGFVRPICLSYLSHEKDKIRLIFEELRERFLKASSVLKQGNRLWFGGDLEEMLKDLTHTKETYLHWQTGQLVDSAPQIS</sequence>
<dbReference type="GO" id="GO:0006508">
    <property type="term" value="P:proteolysis"/>
    <property type="evidence" value="ECO:0007669"/>
    <property type="project" value="InterPro"/>
</dbReference>
<dbReference type="OrthoDB" id="2289278at2759"/>
<dbReference type="InterPro" id="IPR016187">
    <property type="entry name" value="CTDL_fold"/>
</dbReference>
<dbReference type="GO" id="GO:0005085">
    <property type="term" value="F:guanyl-nucleotide exchange factor activity"/>
    <property type="evidence" value="ECO:0007669"/>
    <property type="project" value="UniProtKB-KW"/>
</dbReference>
<accession>A0A7R8W923</accession>
<name>A0A7R8W923_9CRUS</name>
<dbReference type="Gene3D" id="3.10.100.10">
    <property type="entry name" value="Mannose-Binding Protein A, subunit A"/>
    <property type="match status" value="3"/>
</dbReference>
<keyword evidence="4" id="KW-0072">Autophagy</keyword>
<dbReference type="Pfam" id="PF00089">
    <property type="entry name" value="Trypsin"/>
    <property type="match status" value="1"/>
</dbReference>
<proteinExistence type="inferred from homology"/>
<comment type="subcellular location">
    <subcellularLocation>
        <location evidence="1">Cytoplasm</location>
    </subcellularLocation>
</comment>
<dbReference type="InterPro" id="IPR001254">
    <property type="entry name" value="Trypsin_dom"/>
</dbReference>
<dbReference type="GO" id="GO:0004252">
    <property type="term" value="F:serine-type endopeptidase activity"/>
    <property type="evidence" value="ECO:0007669"/>
    <property type="project" value="InterPro"/>
</dbReference>
<dbReference type="InterPro" id="IPR001304">
    <property type="entry name" value="C-type_lectin-like"/>
</dbReference>
<evidence type="ECO:0000256" key="3">
    <source>
        <dbReference type="ARBA" id="ARBA00022658"/>
    </source>
</evidence>
<reference evidence="6" key="1">
    <citation type="submission" date="2020-11" db="EMBL/GenBank/DDBJ databases">
        <authorList>
            <person name="Tran Van P."/>
        </authorList>
    </citation>
    <scope>NUCLEOTIDE SEQUENCE</scope>
</reference>
<evidence type="ECO:0000256" key="5">
    <source>
        <dbReference type="ARBA" id="ARBA00038137"/>
    </source>
</evidence>
<dbReference type="PANTHER" id="PTHR31334">
    <property type="entry name" value="SMITH-MAGENIS SYNDROME REGION GENE 8 PROTEIN"/>
    <property type="match status" value="1"/>
</dbReference>
<dbReference type="InterPro" id="IPR043504">
    <property type="entry name" value="Peptidase_S1_PA_chymotrypsin"/>
</dbReference>
<organism evidence="6">
    <name type="scientific">Cyprideis torosa</name>
    <dbReference type="NCBI Taxonomy" id="163714"/>
    <lineage>
        <taxon>Eukaryota</taxon>
        <taxon>Metazoa</taxon>
        <taxon>Ecdysozoa</taxon>
        <taxon>Arthropoda</taxon>
        <taxon>Crustacea</taxon>
        <taxon>Oligostraca</taxon>
        <taxon>Ostracoda</taxon>
        <taxon>Podocopa</taxon>
        <taxon>Podocopida</taxon>
        <taxon>Cytherocopina</taxon>
        <taxon>Cytheroidea</taxon>
        <taxon>Cytherideidae</taxon>
        <taxon>Cyprideis</taxon>
    </lineage>
</organism>
<dbReference type="InterPro" id="IPR016186">
    <property type="entry name" value="C-type_lectin-like/link_sf"/>
</dbReference>
<keyword evidence="3" id="KW-0344">Guanine-nucleotide releasing factor</keyword>
<evidence type="ECO:0000256" key="1">
    <source>
        <dbReference type="ARBA" id="ARBA00004496"/>
    </source>
</evidence>
<dbReference type="SUPFAM" id="SSF56436">
    <property type="entry name" value="C-type lectin-like"/>
    <property type="match status" value="3"/>
</dbReference>
<dbReference type="AlphaFoldDB" id="A0A7R8W923"/>